<dbReference type="InterPro" id="IPR015865">
    <property type="entry name" value="Riboflavin_kinase_bac/euk"/>
</dbReference>
<accession>A0ABV1J5T7</accession>
<keyword evidence="10 14" id="KW-0067">ATP-binding</keyword>
<dbReference type="PANTHER" id="PTHR22749:SF6">
    <property type="entry name" value="RIBOFLAVIN KINASE"/>
    <property type="match status" value="1"/>
</dbReference>
<keyword evidence="7 14" id="KW-0547">Nucleotide-binding</keyword>
<evidence type="ECO:0000313" key="16">
    <source>
        <dbReference type="EMBL" id="MEQ3353553.1"/>
    </source>
</evidence>
<keyword evidence="5 14" id="KW-0808">Transferase</keyword>
<keyword evidence="8 14" id="KW-0418">Kinase</keyword>
<dbReference type="NCBIfam" id="NF004162">
    <property type="entry name" value="PRK05627.1-5"/>
    <property type="match status" value="1"/>
</dbReference>
<dbReference type="EC" id="2.7.7.2" evidence="14"/>
<evidence type="ECO:0000256" key="12">
    <source>
        <dbReference type="ARBA" id="ARBA00047880"/>
    </source>
</evidence>
<evidence type="ECO:0000256" key="8">
    <source>
        <dbReference type="ARBA" id="ARBA00022777"/>
    </source>
</evidence>
<comment type="catalytic activity">
    <reaction evidence="12 14">
        <text>riboflavin + ATP = FMN + ADP + H(+)</text>
        <dbReference type="Rhea" id="RHEA:14357"/>
        <dbReference type="ChEBI" id="CHEBI:15378"/>
        <dbReference type="ChEBI" id="CHEBI:30616"/>
        <dbReference type="ChEBI" id="CHEBI:57986"/>
        <dbReference type="ChEBI" id="CHEBI:58210"/>
        <dbReference type="ChEBI" id="CHEBI:456216"/>
        <dbReference type="EC" id="2.7.1.26"/>
    </reaction>
</comment>
<dbReference type="InterPro" id="IPR023468">
    <property type="entry name" value="Riboflavin_kinase"/>
</dbReference>
<name>A0ABV1J5T7_9FIRM</name>
<dbReference type="EC" id="2.7.1.26" evidence="14"/>
<evidence type="ECO:0000256" key="10">
    <source>
        <dbReference type="ARBA" id="ARBA00022840"/>
    </source>
</evidence>
<gene>
    <name evidence="16" type="ORF">AAA081_04460</name>
</gene>
<keyword evidence="9 14" id="KW-0274">FAD</keyword>
<comment type="caution">
    <text evidence="16">The sequence shown here is derived from an EMBL/GenBank/DDBJ whole genome shotgun (WGS) entry which is preliminary data.</text>
</comment>
<dbReference type="Proteomes" id="UP001481872">
    <property type="component" value="Unassembled WGS sequence"/>
</dbReference>
<dbReference type="RefSeq" id="WP_349053860.1">
    <property type="nucleotide sequence ID" value="NZ_JBBNPS010000009.1"/>
</dbReference>
<comment type="similarity">
    <text evidence="14">Belongs to the ribF family.</text>
</comment>
<keyword evidence="4 14" id="KW-0288">FMN</keyword>
<dbReference type="SMART" id="SM00904">
    <property type="entry name" value="Flavokinase"/>
    <property type="match status" value="1"/>
</dbReference>
<evidence type="ECO:0000256" key="11">
    <source>
        <dbReference type="ARBA" id="ARBA00023268"/>
    </source>
</evidence>
<reference evidence="16 17" key="1">
    <citation type="submission" date="2024-04" db="EMBL/GenBank/DDBJ databases">
        <title>Human intestinal bacterial collection.</title>
        <authorList>
            <person name="Pauvert C."/>
            <person name="Hitch T.C.A."/>
            <person name="Clavel T."/>
        </authorList>
    </citation>
    <scope>NUCLEOTIDE SEQUENCE [LARGE SCALE GENOMIC DNA]</scope>
    <source>
        <strain evidence="16 17">CLA-SR-H026</strain>
    </source>
</reference>
<dbReference type="InterPro" id="IPR014729">
    <property type="entry name" value="Rossmann-like_a/b/a_fold"/>
</dbReference>
<comment type="catalytic activity">
    <reaction evidence="13 14">
        <text>FMN + ATP + H(+) = FAD + diphosphate</text>
        <dbReference type="Rhea" id="RHEA:17237"/>
        <dbReference type="ChEBI" id="CHEBI:15378"/>
        <dbReference type="ChEBI" id="CHEBI:30616"/>
        <dbReference type="ChEBI" id="CHEBI:33019"/>
        <dbReference type="ChEBI" id="CHEBI:57692"/>
        <dbReference type="ChEBI" id="CHEBI:58210"/>
        <dbReference type="EC" id="2.7.7.2"/>
    </reaction>
</comment>
<proteinExistence type="inferred from homology"/>
<evidence type="ECO:0000256" key="1">
    <source>
        <dbReference type="ARBA" id="ARBA00004726"/>
    </source>
</evidence>
<dbReference type="Gene3D" id="3.40.50.620">
    <property type="entry name" value="HUPs"/>
    <property type="match status" value="1"/>
</dbReference>
<evidence type="ECO:0000256" key="9">
    <source>
        <dbReference type="ARBA" id="ARBA00022827"/>
    </source>
</evidence>
<dbReference type="PANTHER" id="PTHR22749">
    <property type="entry name" value="RIBOFLAVIN KINASE/FMN ADENYLYLTRANSFERASE"/>
    <property type="match status" value="1"/>
</dbReference>
<evidence type="ECO:0000256" key="7">
    <source>
        <dbReference type="ARBA" id="ARBA00022741"/>
    </source>
</evidence>
<dbReference type="NCBIfam" id="TIGR00083">
    <property type="entry name" value="ribF"/>
    <property type="match status" value="1"/>
</dbReference>
<organism evidence="16 17">
    <name type="scientific">Aedoeadaptatus acetigenes</name>
    <dbReference type="NCBI Taxonomy" id="2981723"/>
    <lineage>
        <taxon>Bacteria</taxon>
        <taxon>Bacillati</taxon>
        <taxon>Bacillota</taxon>
        <taxon>Tissierellia</taxon>
        <taxon>Tissierellales</taxon>
        <taxon>Peptoniphilaceae</taxon>
        <taxon>Aedoeadaptatus</taxon>
    </lineage>
</organism>
<dbReference type="CDD" id="cd02064">
    <property type="entry name" value="FAD_synthetase_N"/>
    <property type="match status" value="1"/>
</dbReference>
<comment type="pathway">
    <text evidence="2 14">Cofactor biosynthesis; FMN biosynthesis; FMN from riboflavin (ATP route): step 1/1.</text>
</comment>
<keyword evidence="11" id="KW-0511">Multifunctional enzyme</keyword>
<comment type="pathway">
    <text evidence="1 14">Cofactor biosynthesis; FAD biosynthesis; FAD from FMN: step 1/1.</text>
</comment>
<dbReference type="InterPro" id="IPR015864">
    <property type="entry name" value="FAD_synthase"/>
</dbReference>
<keyword evidence="6 14" id="KW-0548">Nucleotidyltransferase</keyword>
<evidence type="ECO:0000256" key="14">
    <source>
        <dbReference type="PIRNR" id="PIRNR004491"/>
    </source>
</evidence>
<sequence length="312" mass="35010">MEVIQVDLDSEISQEATIALGNFDGLHSGHKALIEEVVEMAKKLNCRSSVLMFKTHTKNTTDGISQELLTSRSQKHDILREMGIDIIYEIEFTKRIMRMSPEAFVTDFLVGHLKAKGVVVGYDYRFGFKASGDVTTLDRLCKANDIALSVKKAVTYEDEAISSTRIRSAVKEGDVKLARALLTRPFTIRGKVVPGKQLGRTIGIPTANILYNANYVVPKYGVYLTGVTVDEIYYYGATNIGTNPTFDEQGIKVETYLYDYEGDSLYGKIIDVALLEFIRPEEAFDGVEALKARMDKDLSDIRERISREEFTK</sequence>
<dbReference type="EMBL" id="JBBNPS010000009">
    <property type="protein sequence ID" value="MEQ3353553.1"/>
    <property type="molecule type" value="Genomic_DNA"/>
</dbReference>
<protein>
    <recommendedName>
        <fullName evidence="14">Riboflavin biosynthesis protein</fullName>
    </recommendedName>
    <domain>
        <recommendedName>
            <fullName evidence="14">Riboflavin kinase</fullName>
            <ecNumber evidence="14">2.7.1.26</ecNumber>
        </recommendedName>
        <alternativeName>
            <fullName evidence="14">Flavokinase</fullName>
        </alternativeName>
    </domain>
    <domain>
        <recommendedName>
            <fullName evidence="14">FMN adenylyltransferase</fullName>
            <ecNumber evidence="14">2.7.7.2</ecNumber>
        </recommendedName>
        <alternativeName>
            <fullName evidence="14">FAD pyrophosphorylase</fullName>
        </alternativeName>
        <alternativeName>
            <fullName evidence="14">FAD synthase</fullName>
        </alternativeName>
    </domain>
</protein>
<evidence type="ECO:0000256" key="6">
    <source>
        <dbReference type="ARBA" id="ARBA00022695"/>
    </source>
</evidence>
<evidence type="ECO:0000313" key="17">
    <source>
        <dbReference type="Proteomes" id="UP001481872"/>
    </source>
</evidence>
<dbReference type="GO" id="GO:0003919">
    <property type="term" value="F:FMN adenylyltransferase activity"/>
    <property type="evidence" value="ECO:0007669"/>
    <property type="project" value="UniProtKB-EC"/>
</dbReference>
<dbReference type="SUPFAM" id="SSF52374">
    <property type="entry name" value="Nucleotidylyl transferase"/>
    <property type="match status" value="1"/>
</dbReference>
<dbReference type="InterPro" id="IPR023465">
    <property type="entry name" value="Riboflavin_kinase_dom_sf"/>
</dbReference>
<dbReference type="Gene3D" id="2.40.30.30">
    <property type="entry name" value="Riboflavin kinase-like"/>
    <property type="match status" value="1"/>
</dbReference>
<dbReference type="InterPro" id="IPR002606">
    <property type="entry name" value="Riboflavin_kinase_bac"/>
</dbReference>
<dbReference type="PIRSF" id="PIRSF004491">
    <property type="entry name" value="FAD_Synth"/>
    <property type="match status" value="1"/>
</dbReference>
<evidence type="ECO:0000256" key="13">
    <source>
        <dbReference type="ARBA" id="ARBA00049494"/>
    </source>
</evidence>
<dbReference type="Pfam" id="PF06574">
    <property type="entry name" value="FAD_syn"/>
    <property type="match status" value="1"/>
</dbReference>
<feature type="domain" description="Riboflavin kinase" evidence="15">
    <location>
        <begin position="181"/>
        <end position="306"/>
    </location>
</feature>
<evidence type="ECO:0000259" key="15">
    <source>
        <dbReference type="SMART" id="SM00904"/>
    </source>
</evidence>
<keyword evidence="3 14" id="KW-0285">Flavoprotein</keyword>
<keyword evidence="17" id="KW-1185">Reference proteome</keyword>
<dbReference type="Pfam" id="PF01687">
    <property type="entry name" value="Flavokinase"/>
    <property type="match status" value="1"/>
</dbReference>
<dbReference type="GO" id="GO:0008531">
    <property type="term" value="F:riboflavin kinase activity"/>
    <property type="evidence" value="ECO:0007669"/>
    <property type="project" value="UniProtKB-EC"/>
</dbReference>
<evidence type="ECO:0000256" key="2">
    <source>
        <dbReference type="ARBA" id="ARBA00005201"/>
    </source>
</evidence>
<evidence type="ECO:0000256" key="4">
    <source>
        <dbReference type="ARBA" id="ARBA00022643"/>
    </source>
</evidence>
<dbReference type="SUPFAM" id="SSF82114">
    <property type="entry name" value="Riboflavin kinase-like"/>
    <property type="match status" value="1"/>
</dbReference>
<evidence type="ECO:0000256" key="3">
    <source>
        <dbReference type="ARBA" id="ARBA00022630"/>
    </source>
</evidence>
<evidence type="ECO:0000256" key="5">
    <source>
        <dbReference type="ARBA" id="ARBA00022679"/>
    </source>
</evidence>